<name>A0A016VKH2_9BILA</name>
<reference evidence="2" key="1">
    <citation type="journal article" date="2015" name="Nat. Genet.">
        <title>The genome and transcriptome of the zoonotic hookworm Ancylostoma ceylanicum identify infection-specific gene families.</title>
        <authorList>
            <person name="Schwarz E.M."/>
            <person name="Hu Y."/>
            <person name="Antoshechkin I."/>
            <person name="Miller M.M."/>
            <person name="Sternberg P.W."/>
            <person name="Aroian R.V."/>
        </authorList>
    </citation>
    <scope>NUCLEOTIDE SEQUENCE</scope>
    <source>
        <strain evidence="2">HY135</strain>
    </source>
</reference>
<evidence type="ECO:0000313" key="2">
    <source>
        <dbReference type="Proteomes" id="UP000024635"/>
    </source>
</evidence>
<comment type="caution">
    <text evidence="1">The sequence shown here is derived from an EMBL/GenBank/DDBJ whole genome shotgun (WGS) entry which is preliminary data.</text>
</comment>
<dbReference type="Proteomes" id="UP000024635">
    <property type="component" value="Unassembled WGS sequence"/>
</dbReference>
<evidence type="ECO:0000313" key="1">
    <source>
        <dbReference type="EMBL" id="EYC27517.1"/>
    </source>
</evidence>
<proteinExistence type="predicted"/>
<dbReference type="AlphaFoldDB" id="A0A016VKH2"/>
<dbReference type="EMBL" id="JARK01001345">
    <property type="protein sequence ID" value="EYC27517.1"/>
    <property type="molecule type" value="Genomic_DNA"/>
</dbReference>
<dbReference type="PANTHER" id="PTHR22954:SF3">
    <property type="entry name" value="PROTEIN CBG08539"/>
    <property type="match status" value="1"/>
</dbReference>
<organism evidence="1 2">
    <name type="scientific">Ancylostoma ceylanicum</name>
    <dbReference type="NCBI Taxonomy" id="53326"/>
    <lineage>
        <taxon>Eukaryota</taxon>
        <taxon>Metazoa</taxon>
        <taxon>Ecdysozoa</taxon>
        <taxon>Nematoda</taxon>
        <taxon>Chromadorea</taxon>
        <taxon>Rhabditida</taxon>
        <taxon>Rhabditina</taxon>
        <taxon>Rhabditomorpha</taxon>
        <taxon>Strongyloidea</taxon>
        <taxon>Ancylostomatidae</taxon>
        <taxon>Ancylostomatinae</taxon>
        <taxon>Ancylostoma</taxon>
    </lineage>
</organism>
<gene>
    <name evidence="1" type="primary">Acey_s0009.g771</name>
    <name evidence="1" type="ORF">Y032_0009g771</name>
</gene>
<dbReference type="OrthoDB" id="5867231at2759"/>
<dbReference type="Pfam" id="PF03564">
    <property type="entry name" value="DUF1759"/>
    <property type="match status" value="1"/>
</dbReference>
<accession>A0A016VKH2</accession>
<sequence length="289" mass="33521">MAELQIFETRDQKEREKLTTNLNRHLELESHQLEVSTVQWQNKIQFRQHELREQSSVLHGNAPSIFSHAKEGSTSNRSERQIKMQRPMLEIPSFSGNFREFNSFWTVFESLIHNDDELSDVEEFLFLKQALKGTAAVTISCIPLVGDKYHAAVNILKKQFDRSANMTDIIISEIERLQRASENPRNCRETFEAINSRIIHLEQTGMKMNADRVWRRMILSKFPEFICTTVIQKETECDHPSIVSKIMSTIDATISLRESTALTTETLFSKDNNENNVSESGINRVKWEE</sequence>
<protein>
    <submittedName>
        <fullName evidence="1">Uncharacterized protein</fullName>
    </submittedName>
</protein>
<keyword evidence="2" id="KW-1185">Reference proteome</keyword>
<dbReference type="PANTHER" id="PTHR22954">
    <property type="entry name" value="RETROVIRAL PROTEASE-RELATED"/>
    <property type="match status" value="1"/>
</dbReference>
<dbReference type="InterPro" id="IPR005312">
    <property type="entry name" value="DUF1759"/>
</dbReference>